<reference evidence="1" key="1">
    <citation type="submission" date="2019-04" db="EMBL/GenBank/DDBJ databases">
        <title>Microbes associate with the intestines of laboratory mice.</title>
        <authorList>
            <person name="Navarre W."/>
            <person name="Wong E."/>
            <person name="Huang K."/>
            <person name="Tropini C."/>
            <person name="Ng K."/>
            <person name="Yu B."/>
        </authorList>
    </citation>
    <scope>NUCLEOTIDE SEQUENCE</scope>
    <source>
        <strain evidence="1">NM04_E33</strain>
    </source>
</reference>
<dbReference type="EMBL" id="SRYB01000006">
    <property type="protein sequence ID" value="TGY79534.1"/>
    <property type="molecule type" value="Genomic_DNA"/>
</dbReference>
<gene>
    <name evidence="1" type="ORF">E5331_05845</name>
</gene>
<name>A0AC61RM58_9BACT</name>
<keyword evidence="2" id="KW-1185">Reference proteome</keyword>
<protein>
    <submittedName>
        <fullName evidence="1">Uncharacterized protein</fullName>
    </submittedName>
</protein>
<dbReference type="Proteomes" id="UP000306319">
    <property type="component" value="Unassembled WGS sequence"/>
</dbReference>
<comment type="caution">
    <text evidence="1">The sequence shown here is derived from an EMBL/GenBank/DDBJ whole genome shotgun (WGS) entry which is preliminary data.</text>
</comment>
<organism evidence="1 2">
    <name type="scientific">Lepagella muris</name>
    <dbReference type="NCBI Taxonomy" id="3032870"/>
    <lineage>
        <taxon>Bacteria</taxon>
        <taxon>Pseudomonadati</taxon>
        <taxon>Bacteroidota</taxon>
        <taxon>Bacteroidia</taxon>
        <taxon>Bacteroidales</taxon>
        <taxon>Muribaculaceae</taxon>
        <taxon>Lepagella</taxon>
    </lineage>
</organism>
<evidence type="ECO:0000313" key="1">
    <source>
        <dbReference type="EMBL" id="TGY79534.1"/>
    </source>
</evidence>
<evidence type="ECO:0000313" key="2">
    <source>
        <dbReference type="Proteomes" id="UP000306319"/>
    </source>
</evidence>
<accession>A0AC61RM58</accession>
<proteinExistence type="predicted"/>
<sequence length="357" mass="40762">MNIRTYIKRFMAAATFIVASMTLASCDNAIYDEEGDCEVRYHLRFRYDMNMKFADAFPHEVKSVHLYVFSDEGKLVWQTTDSGDHLAQEGYEIILPLEAGDYSLMAWCGLDNGESFTVPEISNGETPELLHCRLNRTSHPEDGAVSTDDLHHLFHGTLNVSLPENPDGGDYTYIMPLMKDTNVFRIVLQHLSGEDIDADDFSFKIEDNNGWLNHDNSMRQDEKITYHAWSKYSGSAGVDLPENGDGSRAITDVKVAVAELTVSRLMQRDWTKDAKPVLVIRKTHPKAGEDNLVARIPIIDYALLVKGNYNREMSDQEYLDRQDEYNMTFFLDENNRWLATTIIINSWRVVLNPTDLN</sequence>